<organism evidence="4 5">
    <name type="scientific">Gnomoniopsis smithogilvyi</name>
    <dbReference type="NCBI Taxonomy" id="1191159"/>
    <lineage>
        <taxon>Eukaryota</taxon>
        <taxon>Fungi</taxon>
        <taxon>Dikarya</taxon>
        <taxon>Ascomycota</taxon>
        <taxon>Pezizomycotina</taxon>
        <taxon>Sordariomycetes</taxon>
        <taxon>Sordariomycetidae</taxon>
        <taxon>Diaporthales</taxon>
        <taxon>Gnomoniaceae</taxon>
        <taxon>Gnomoniopsis</taxon>
    </lineage>
</organism>
<comment type="caution">
    <text evidence="4">The sequence shown here is derived from an EMBL/GenBank/DDBJ whole genome shotgun (WGS) entry which is preliminary data.</text>
</comment>
<feature type="domain" description="DUF7704" evidence="3">
    <location>
        <begin position="15"/>
        <end position="155"/>
    </location>
</feature>
<dbReference type="PANTHER" id="PTHR37019:SF1">
    <property type="entry name" value="EXPERA DOMAIN-CONTAINING PROTEIN"/>
    <property type="match status" value="1"/>
</dbReference>
<reference evidence="4" key="1">
    <citation type="submission" date="2022-10" db="EMBL/GenBank/DDBJ databases">
        <title>Tapping the CABI collections for fungal endophytes: first genome assemblies for Collariella, Neodidymelliopsis, Ascochyta clinopodiicola, Didymella pomorum, Didymosphaeria variabile, Neocosmospora piperis and Neocucurbitaria cava.</title>
        <authorList>
            <person name="Hill R."/>
        </authorList>
    </citation>
    <scope>NUCLEOTIDE SEQUENCE</scope>
    <source>
        <strain evidence="4">IMI 355082</strain>
    </source>
</reference>
<proteinExistence type="predicted"/>
<dbReference type="PANTHER" id="PTHR37019">
    <property type="entry name" value="CHROMOSOME 1, WHOLE GENOME SHOTGUN SEQUENCE"/>
    <property type="match status" value="1"/>
</dbReference>
<keyword evidence="5" id="KW-1185">Reference proteome</keyword>
<feature type="region of interest" description="Disordered" evidence="1">
    <location>
        <begin position="232"/>
        <end position="253"/>
    </location>
</feature>
<dbReference type="InterPro" id="IPR056121">
    <property type="entry name" value="DUF7704"/>
</dbReference>
<dbReference type="Proteomes" id="UP001140453">
    <property type="component" value="Unassembled WGS sequence"/>
</dbReference>
<evidence type="ECO:0000256" key="2">
    <source>
        <dbReference type="SAM" id="Phobius"/>
    </source>
</evidence>
<name>A0A9W8YVB0_9PEZI</name>
<evidence type="ECO:0000259" key="3">
    <source>
        <dbReference type="Pfam" id="PF24803"/>
    </source>
</evidence>
<keyword evidence="2" id="KW-0812">Transmembrane</keyword>
<feature type="transmembrane region" description="Helical" evidence="2">
    <location>
        <begin position="99"/>
        <end position="118"/>
    </location>
</feature>
<accession>A0A9W8YVB0</accession>
<protein>
    <recommendedName>
        <fullName evidence="3">DUF7704 domain-containing protein</fullName>
    </recommendedName>
</protein>
<evidence type="ECO:0000313" key="5">
    <source>
        <dbReference type="Proteomes" id="UP001140453"/>
    </source>
</evidence>
<evidence type="ECO:0000313" key="4">
    <source>
        <dbReference type="EMBL" id="KAJ4391152.1"/>
    </source>
</evidence>
<keyword evidence="2" id="KW-0472">Membrane</keyword>
<feature type="compositionally biased region" description="Polar residues" evidence="1">
    <location>
        <begin position="238"/>
        <end position="253"/>
    </location>
</feature>
<keyword evidence="2" id="KW-1133">Transmembrane helix</keyword>
<dbReference type="AlphaFoldDB" id="A0A9W8YVB0"/>
<sequence length="253" mass="27815">MPPKAQAQLQKATFSLPLVYRLFFLFIEPVSALVGAYYAHFQQREYLMLTDSSSAPVLTPIPTGTSIVLSQLANLYLLFALNEALVLRSTSDLRVWKTVLFVLLLADLGHLYSIKALGLDIYLPWNFMKWNAIDWGNIPFVYLGATMRTAFLADVGMGTSSPSDLKKVTATDEIGEGLDGATRPMRKELPYNYEKDCNAPSAEFSAREFKHSILEPAIDLAKTVTLGKATAGRAASRFPTSSGSPKTMMMSTG</sequence>
<feature type="transmembrane region" description="Helical" evidence="2">
    <location>
        <begin position="20"/>
        <end position="41"/>
    </location>
</feature>
<dbReference type="Pfam" id="PF24803">
    <property type="entry name" value="DUF7704"/>
    <property type="match status" value="1"/>
</dbReference>
<dbReference type="OrthoDB" id="5313995at2759"/>
<gene>
    <name evidence="4" type="ORF">N0V93_004768</name>
</gene>
<dbReference type="EMBL" id="JAPEVB010000003">
    <property type="protein sequence ID" value="KAJ4391152.1"/>
    <property type="molecule type" value="Genomic_DNA"/>
</dbReference>
<feature type="transmembrane region" description="Helical" evidence="2">
    <location>
        <begin position="61"/>
        <end position="87"/>
    </location>
</feature>
<evidence type="ECO:0000256" key="1">
    <source>
        <dbReference type="SAM" id="MobiDB-lite"/>
    </source>
</evidence>